<comment type="similarity">
    <text evidence="14">Belongs to the DHBP synthase family.</text>
</comment>
<evidence type="ECO:0000256" key="1">
    <source>
        <dbReference type="ARBA" id="ARBA00000141"/>
    </source>
</evidence>
<evidence type="ECO:0000313" key="16">
    <source>
        <dbReference type="EMBL" id="TLD96179.1"/>
    </source>
</evidence>
<dbReference type="HAMAP" id="MF_00180">
    <property type="entry name" value="RibB"/>
    <property type="match status" value="1"/>
</dbReference>
<dbReference type="GO" id="GO:0000287">
    <property type="term" value="F:magnesium ion binding"/>
    <property type="evidence" value="ECO:0007669"/>
    <property type="project" value="UniProtKB-UniRule"/>
</dbReference>
<feature type="site" description="Essential for catalytic activity" evidence="14">
    <location>
        <position position="163"/>
    </location>
</feature>
<dbReference type="FunFam" id="3.90.870.10:FF:000001">
    <property type="entry name" value="Riboflavin biosynthesis protein RibBA"/>
    <property type="match status" value="1"/>
</dbReference>
<reference evidence="16 17" key="1">
    <citation type="journal article" date="2014" name="Genome Announc.">
        <title>Draft genome sequences of eight enterohepatic helicobacter species isolated from both laboratory and wild rodents.</title>
        <authorList>
            <person name="Sheh A."/>
            <person name="Shen Z."/>
            <person name="Fox J.G."/>
        </authorList>
    </citation>
    <scope>NUCLEOTIDE SEQUENCE [LARGE SCALE GENOMIC DNA]</scope>
    <source>
        <strain evidence="16 17">MIT 09-6949</strain>
    </source>
</reference>
<feature type="binding site" evidence="14">
    <location>
        <begin position="139"/>
        <end position="143"/>
    </location>
    <ligand>
        <name>D-ribulose 5-phosphate</name>
        <dbReference type="ChEBI" id="CHEBI:58121"/>
    </ligand>
</feature>
<dbReference type="EMBL" id="JRPR02000005">
    <property type="protein sequence ID" value="TLD96179.1"/>
    <property type="molecule type" value="Genomic_DNA"/>
</dbReference>
<evidence type="ECO:0000256" key="8">
    <source>
        <dbReference type="ARBA" id="ARBA00018836"/>
    </source>
</evidence>
<keyword evidence="13 14" id="KW-0456">Lyase</keyword>
<comment type="similarity">
    <text evidence="6">In the C-terminal section; belongs to the GTP cyclohydrolase II family.</text>
</comment>
<dbReference type="GO" id="GO:0005829">
    <property type="term" value="C:cytosol"/>
    <property type="evidence" value="ECO:0007669"/>
    <property type="project" value="TreeGrafter"/>
</dbReference>
<comment type="pathway">
    <text evidence="4 14">Cofactor biosynthesis; riboflavin biosynthesis; 2-hydroxy-3-oxobutyl phosphate from D-ribulose 5-phosphate: step 1/1.</text>
</comment>
<evidence type="ECO:0000313" key="17">
    <source>
        <dbReference type="Proteomes" id="UP000029733"/>
    </source>
</evidence>
<evidence type="ECO:0000256" key="9">
    <source>
        <dbReference type="ARBA" id="ARBA00022619"/>
    </source>
</evidence>
<name>A0A4U8T8X7_9HELI</name>
<dbReference type="RefSeq" id="WP_034355932.1">
    <property type="nucleotide sequence ID" value="NZ_JRPR02000005.1"/>
</dbReference>
<dbReference type="Pfam" id="PF00925">
    <property type="entry name" value="GTP_cyclohydro2"/>
    <property type="match status" value="1"/>
</dbReference>
<evidence type="ECO:0000256" key="10">
    <source>
        <dbReference type="ARBA" id="ARBA00022723"/>
    </source>
</evidence>
<comment type="cofactor">
    <cofactor evidence="2">
        <name>Mn(2+)</name>
        <dbReference type="ChEBI" id="CHEBI:29035"/>
    </cofactor>
</comment>
<comment type="caution">
    <text evidence="16">The sequence shown here is derived from an EMBL/GenBank/DDBJ whole genome shotgun (WGS) entry which is preliminary data.</text>
</comment>
<dbReference type="GO" id="GO:0030145">
    <property type="term" value="F:manganese ion binding"/>
    <property type="evidence" value="ECO:0007669"/>
    <property type="project" value="UniProtKB-UniRule"/>
</dbReference>
<feature type="binding site" evidence="14">
    <location>
        <position position="142"/>
    </location>
    <ligand>
        <name>Mg(2+)</name>
        <dbReference type="ChEBI" id="CHEBI:18420"/>
        <label>2</label>
    </ligand>
</feature>
<feature type="binding site" evidence="14">
    <location>
        <position position="28"/>
    </location>
    <ligand>
        <name>Mg(2+)</name>
        <dbReference type="ChEBI" id="CHEBI:18420"/>
        <label>2</label>
    </ligand>
</feature>
<comment type="similarity">
    <text evidence="5">In the N-terminal section; belongs to the DHBP synthase family.</text>
</comment>
<keyword evidence="11 14" id="KW-0460">Magnesium</keyword>
<gene>
    <name evidence="14" type="primary">ribB</name>
    <name evidence="16" type="ORF">LS71_006780</name>
</gene>
<feature type="site" description="Essential for catalytic activity" evidence="14">
    <location>
        <position position="125"/>
    </location>
</feature>
<dbReference type="NCBIfam" id="TIGR00506">
    <property type="entry name" value="ribB"/>
    <property type="match status" value="1"/>
</dbReference>
<proteinExistence type="inferred from homology"/>
<dbReference type="GO" id="GO:0008686">
    <property type="term" value="F:3,4-dihydroxy-2-butanone-4-phosphate synthase activity"/>
    <property type="evidence" value="ECO:0007669"/>
    <property type="project" value="UniProtKB-UniRule"/>
</dbReference>
<evidence type="ECO:0000256" key="5">
    <source>
        <dbReference type="ARBA" id="ARBA00005520"/>
    </source>
</evidence>
<dbReference type="EC" id="4.1.99.12" evidence="7 14"/>
<dbReference type="NCBIfam" id="NF006804">
    <property type="entry name" value="PRK09314.1"/>
    <property type="match status" value="1"/>
</dbReference>
<dbReference type="UniPathway" id="UPA00275">
    <property type="reaction ID" value="UER00399"/>
</dbReference>
<dbReference type="PANTHER" id="PTHR21327">
    <property type="entry name" value="GTP CYCLOHYDROLASE II-RELATED"/>
    <property type="match status" value="1"/>
</dbReference>
<evidence type="ECO:0000256" key="12">
    <source>
        <dbReference type="ARBA" id="ARBA00023211"/>
    </source>
</evidence>
<evidence type="ECO:0000256" key="3">
    <source>
        <dbReference type="ARBA" id="ARBA00002284"/>
    </source>
</evidence>
<keyword evidence="9 14" id="KW-0686">Riboflavin biosynthesis</keyword>
<organism evidence="16 17">
    <name type="scientific">Helicobacter jaachi</name>
    <dbReference type="NCBI Taxonomy" id="1677920"/>
    <lineage>
        <taxon>Bacteria</taxon>
        <taxon>Pseudomonadati</taxon>
        <taxon>Campylobacterota</taxon>
        <taxon>Epsilonproteobacteria</taxon>
        <taxon>Campylobacterales</taxon>
        <taxon>Helicobacteraceae</taxon>
        <taxon>Helicobacter</taxon>
    </lineage>
</organism>
<dbReference type="Gene3D" id="3.90.870.10">
    <property type="entry name" value="DHBP synthase"/>
    <property type="match status" value="1"/>
</dbReference>
<evidence type="ECO:0000259" key="15">
    <source>
        <dbReference type="Pfam" id="PF00925"/>
    </source>
</evidence>
<keyword evidence="10 14" id="KW-0479">Metal-binding</keyword>
<evidence type="ECO:0000256" key="11">
    <source>
        <dbReference type="ARBA" id="ARBA00022842"/>
    </source>
</evidence>
<feature type="binding site" evidence="14">
    <location>
        <begin position="27"/>
        <end position="28"/>
    </location>
    <ligand>
        <name>D-ribulose 5-phosphate</name>
        <dbReference type="ChEBI" id="CHEBI:58121"/>
    </ligand>
</feature>
<feature type="domain" description="GTP cyclohydrolase II" evidence="15">
    <location>
        <begin position="326"/>
        <end position="371"/>
    </location>
</feature>
<comment type="subunit">
    <text evidence="14">Homodimer.</text>
</comment>
<keyword evidence="12 14" id="KW-0464">Manganese</keyword>
<evidence type="ECO:0000256" key="7">
    <source>
        <dbReference type="ARBA" id="ARBA00012153"/>
    </source>
</evidence>
<dbReference type="SUPFAM" id="SSF55821">
    <property type="entry name" value="YrdC/RibB"/>
    <property type="match status" value="1"/>
</dbReference>
<dbReference type="STRING" id="1677920.LS71_07370"/>
<keyword evidence="17" id="KW-1185">Reference proteome</keyword>
<comment type="function">
    <text evidence="3 14">Catalyzes the conversion of D-ribulose 5-phosphate to formate and 3,4-dihydroxy-2-butanone 4-phosphate.</text>
</comment>
<dbReference type="PIRSF" id="PIRSF001259">
    <property type="entry name" value="RibA"/>
    <property type="match status" value="1"/>
</dbReference>
<keyword evidence="16" id="KW-0378">Hydrolase</keyword>
<comment type="catalytic activity">
    <reaction evidence="1 14">
        <text>D-ribulose 5-phosphate = (2S)-2-hydroxy-3-oxobutyl phosphate + formate + H(+)</text>
        <dbReference type="Rhea" id="RHEA:18457"/>
        <dbReference type="ChEBI" id="CHEBI:15378"/>
        <dbReference type="ChEBI" id="CHEBI:15740"/>
        <dbReference type="ChEBI" id="CHEBI:58121"/>
        <dbReference type="ChEBI" id="CHEBI:58830"/>
        <dbReference type="EC" id="4.1.99.12"/>
    </reaction>
</comment>
<dbReference type="OrthoDB" id="9793111at2"/>
<protein>
    <recommendedName>
        <fullName evidence="8 14">3,4-dihydroxy-2-butanone 4-phosphate synthase</fullName>
        <shortName evidence="14">DHBP synthase</shortName>
        <ecNumber evidence="7 14">4.1.99.12</ecNumber>
    </recommendedName>
</protein>
<evidence type="ECO:0000256" key="14">
    <source>
        <dbReference type="HAMAP-Rule" id="MF_00180"/>
    </source>
</evidence>
<accession>A0A4U8T8X7</accession>
<dbReference type="InterPro" id="IPR036144">
    <property type="entry name" value="RibA-like_sf"/>
</dbReference>
<comment type="cofactor">
    <cofactor evidence="14">
        <name>Mg(2+)</name>
        <dbReference type="ChEBI" id="CHEBI:18420"/>
    </cofactor>
    <cofactor evidence="14">
        <name>Mn(2+)</name>
        <dbReference type="ChEBI" id="CHEBI:29035"/>
    </cofactor>
    <text evidence="14">Binds 2 divalent metal cations per subunit. Magnesium or manganese.</text>
</comment>
<dbReference type="GO" id="GO:0009231">
    <property type="term" value="P:riboflavin biosynthetic process"/>
    <property type="evidence" value="ECO:0007669"/>
    <property type="project" value="UniProtKB-UniRule"/>
</dbReference>
<dbReference type="SUPFAM" id="SSF142695">
    <property type="entry name" value="RibA-like"/>
    <property type="match status" value="1"/>
</dbReference>
<evidence type="ECO:0000256" key="2">
    <source>
        <dbReference type="ARBA" id="ARBA00001936"/>
    </source>
</evidence>
<dbReference type="Proteomes" id="UP000029733">
    <property type="component" value="Unassembled WGS sequence"/>
</dbReference>
<dbReference type="GO" id="GO:0003935">
    <property type="term" value="F:GTP cyclohydrolase II activity"/>
    <property type="evidence" value="ECO:0007669"/>
    <property type="project" value="TreeGrafter"/>
</dbReference>
<sequence>MYKKRVTDAISAIKNGEMIIIMDDEDRENEGDLVFAGIFSTPQKINFMAQEACGLICVCVTDDVARKLDLPPMVRHNSSNHETAFTISIDAREAKTGISAYERDMTIRLMCEPNATPQDFVRPGHIFPLIAKEGGVLVRTGHTEAGVDICRLAGVLPIAVICEIMKKDGSMARRGDKFLLDFSKKHNIKILYVSDIIQYRLNFENLVSEKSRENVEFMGCECEKLSFFDHLQREHIVFSFSPKHADCADSKHTIESKKVKDFKQSKRSKHAYKPAIRFHNVQSDLALLQNNEEFSALLRSIEHLKAKGGYLIFLNTQLSSAPKGEGIKDFGIGAQILKRLGVEDFILLSASSSKSAYSALSGFNLHLVETIEV</sequence>
<evidence type="ECO:0000256" key="13">
    <source>
        <dbReference type="ARBA" id="ARBA00023239"/>
    </source>
</evidence>
<evidence type="ECO:0000256" key="6">
    <source>
        <dbReference type="ARBA" id="ARBA00008976"/>
    </source>
</evidence>
<dbReference type="PANTHER" id="PTHR21327:SF18">
    <property type="entry name" value="3,4-DIHYDROXY-2-BUTANONE 4-PHOSPHATE SYNTHASE"/>
    <property type="match status" value="1"/>
</dbReference>
<evidence type="ECO:0000256" key="4">
    <source>
        <dbReference type="ARBA" id="ARBA00004904"/>
    </source>
</evidence>
<dbReference type="InterPro" id="IPR017945">
    <property type="entry name" value="DHBP_synth_RibB-like_a/b_dom"/>
</dbReference>
<dbReference type="InterPro" id="IPR000422">
    <property type="entry name" value="DHBP_synthase_RibB"/>
</dbReference>
<feature type="binding site" evidence="14">
    <location>
        <position position="32"/>
    </location>
    <ligand>
        <name>D-ribulose 5-phosphate</name>
        <dbReference type="ChEBI" id="CHEBI:58121"/>
    </ligand>
</feature>
<dbReference type="Pfam" id="PF00926">
    <property type="entry name" value="DHBP_synthase"/>
    <property type="match status" value="1"/>
</dbReference>
<dbReference type="AlphaFoldDB" id="A0A4U8T8X7"/>
<dbReference type="InterPro" id="IPR032677">
    <property type="entry name" value="GTP_cyclohydro_II"/>
</dbReference>
<feature type="binding site" evidence="14">
    <location>
        <position position="28"/>
    </location>
    <ligand>
        <name>Mg(2+)</name>
        <dbReference type="ChEBI" id="CHEBI:18420"/>
        <label>1</label>
    </ligand>
</feature>